<gene>
    <name evidence="1" type="ORF">SAMN03080599_02104</name>
</gene>
<accession>A0A1G5S1B1</accession>
<dbReference type="EMBL" id="FMWL01000010">
    <property type="protein sequence ID" value="SCZ80103.1"/>
    <property type="molecule type" value="Genomic_DNA"/>
</dbReference>
<dbReference type="OrthoDB" id="2085979at2"/>
<dbReference type="RefSeq" id="WP_092591250.1">
    <property type="nucleotide sequence ID" value="NZ_FMWL01000010.1"/>
</dbReference>
<sequence length="191" mass="20046">MNLMELLAGQLNNPDALNKLGQSVGANPEQVNQLAKIGLPTLMKALGQNASTPEGASALAKALEQHEEDDVDDLDGFLGKVDTNDGEKILEHILSGKKQVVQQNLASQTGLQSSQVSGLLTQLAPLLLGALGQQKKQQNLDASGVSNLLNGAMSRGDSGLMGMASKILDADKDGDIMDDIGNLIGSFMKKR</sequence>
<protein>
    <recommendedName>
        <fullName evidence="3">DUF937 domain-containing protein</fullName>
    </recommendedName>
</protein>
<evidence type="ECO:0000313" key="2">
    <source>
        <dbReference type="Proteomes" id="UP000199208"/>
    </source>
</evidence>
<dbReference type="STRING" id="1120920.SAMN03080599_02104"/>
<reference evidence="1 2" key="1">
    <citation type="submission" date="2016-10" db="EMBL/GenBank/DDBJ databases">
        <authorList>
            <person name="de Groot N.N."/>
        </authorList>
    </citation>
    <scope>NUCLEOTIDE SEQUENCE [LARGE SCALE GENOMIC DNA]</scope>
    <source>
        <strain evidence="1 2">DSM 2784</strain>
    </source>
</reference>
<dbReference type="AlphaFoldDB" id="A0A1G5S1B1"/>
<keyword evidence="2" id="KW-1185">Reference proteome</keyword>
<proteinExistence type="predicted"/>
<name>A0A1G5S1B1_9FIRM</name>
<dbReference type="InterPro" id="IPR009282">
    <property type="entry name" value="DUF937"/>
</dbReference>
<organism evidence="1 2">
    <name type="scientific">Acidaminobacter hydrogenoformans DSM 2784</name>
    <dbReference type="NCBI Taxonomy" id="1120920"/>
    <lineage>
        <taxon>Bacteria</taxon>
        <taxon>Bacillati</taxon>
        <taxon>Bacillota</taxon>
        <taxon>Clostridia</taxon>
        <taxon>Peptostreptococcales</taxon>
        <taxon>Acidaminobacteraceae</taxon>
        <taxon>Acidaminobacter</taxon>
    </lineage>
</organism>
<evidence type="ECO:0008006" key="3">
    <source>
        <dbReference type="Google" id="ProtNLM"/>
    </source>
</evidence>
<dbReference type="Proteomes" id="UP000199208">
    <property type="component" value="Unassembled WGS sequence"/>
</dbReference>
<dbReference type="Pfam" id="PF06078">
    <property type="entry name" value="DUF937"/>
    <property type="match status" value="1"/>
</dbReference>
<evidence type="ECO:0000313" key="1">
    <source>
        <dbReference type="EMBL" id="SCZ80103.1"/>
    </source>
</evidence>